<organism evidence="1 2">
    <name type="scientific">Holothuria leucospilota</name>
    <name type="common">Black long sea cucumber</name>
    <name type="synonym">Mertensiothuria leucospilota</name>
    <dbReference type="NCBI Taxonomy" id="206669"/>
    <lineage>
        <taxon>Eukaryota</taxon>
        <taxon>Metazoa</taxon>
        <taxon>Echinodermata</taxon>
        <taxon>Eleutherozoa</taxon>
        <taxon>Echinozoa</taxon>
        <taxon>Holothuroidea</taxon>
        <taxon>Aspidochirotacea</taxon>
        <taxon>Aspidochirotida</taxon>
        <taxon>Holothuriidae</taxon>
        <taxon>Holothuria</taxon>
    </lineage>
</organism>
<dbReference type="Proteomes" id="UP001152320">
    <property type="component" value="Chromosome 7"/>
</dbReference>
<sequence>MLTVTRNKMQLIHLICQDIISHKEDFKQHKILLTGSDSLLVEIDRGVIIKRHDMRTTREEGDTMLVQQVAWVTAKKVLVVAADMDIVVLLLHF</sequence>
<name>A0A9Q1C6K2_HOLLE</name>
<reference evidence="1" key="1">
    <citation type="submission" date="2021-10" db="EMBL/GenBank/DDBJ databases">
        <title>Tropical sea cucumber genome reveals ecological adaptation and Cuvierian tubules defense mechanism.</title>
        <authorList>
            <person name="Chen T."/>
        </authorList>
    </citation>
    <scope>NUCLEOTIDE SEQUENCE</scope>
    <source>
        <strain evidence="1">Nanhai2018</strain>
        <tissue evidence="1">Muscle</tissue>
    </source>
</reference>
<dbReference type="EMBL" id="JAIZAY010000007">
    <property type="protein sequence ID" value="KAJ8039340.1"/>
    <property type="molecule type" value="Genomic_DNA"/>
</dbReference>
<evidence type="ECO:0000313" key="2">
    <source>
        <dbReference type="Proteomes" id="UP001152320"/>
    </source>
</evidence>
<protein>
    <submittedName>
        <fullName evidence="1">Uncharacterized protein</fullName>
    </submittedName>
</protein>
<comment type="caution">
    <text evidence="1">The sequence shown here is derived from an EMBL/GenBank/DDBJ whole genome shotgun (WGS) entry which is preliminary data.</text>
</comment>
<accession>A0A9Q1C6K2</accession>
<evidence type="ECO:0000313" key="1">
    <source>
        <dbReference type="EMBL" id="KAJ8039340.1"/>
    </source>
</evidence>
<proteinExistence type="predicted"/>
<dbReference type="AlphaFoldDB" id="A0A9Q1C6K2"/>
<keyword evidence="2" id="KW-1185">Reference proteome</keyword>
<gene>
    <name evidence="1" type="ORF">HOLleu_17021</name>
</gene>